<dbReference type="InterPro" id="IPR035906">
    <property type="entry name" value="MetI-like_sf"/>
</dbReference>
<dbReference type="SUPFAM" id="SSF161098">
    <property type="entry name" value="MetI-like"/>
    <property type="match status" value="1"/>
</dbReference>
<evidence type="ECO:0000256" key="7">
    <source>
        <dbReference type="ARBA" id="ARBA00023136"/>
    </source>
</evidence>
<evidence type="ECO:0000256" key="2">
    <source>
        <dbReference type="ARBA" id="ARBA00022448"/>
    </source>
</evidence>
<dbReference type="InterPro" id="IPR000515">
    <property type="entry name" value="MetI-like"/>
</dbReference>
<gene>
    <name evidence="11" type="ORF">FLX08_08995</name>
</gene>
<dbReference type="EMBL" id="VIRM01000008">
    <property type="protein sequence ID" value="TQS22114.1"/>
    <property type="molecule type" value="Genomic_DNA"/>
</dbReference>
<keyword evidence="2 8" id="KW-0813">Transport</keyword>
<name>A0A544YZA0_9ACTN</name>
<reference evidence="11 12" key="1">
    <citation type="submission" date="2019-07" db="EMBL/GenBank/DDBJ databases">
        <title>Microbispora hainanensis DSM 45428.</title>
        <authorList>
            <person name="Thawai C."/>
        </authorList>
    </citation>
    <scope>NUCLEOTIDE SEQUENCE [LARGE SCALE GENOMIC DNA]</scope>
    <source>
        <strain evidence="11 12">DSM 45428</strain>
    </source>
</reference>
<evidence type="ECO:0000256" key="5">
    <source>
        <dbReference type="ARBA" id="ARBA00022692"/>
    </source>
</evidence>
<comment type="subcellular location">
    <subcellularLocation>
        <location evidence="1">Cell inner membrane</location>
        <topology evidence="1">Multi-pass membrane protein</topology>
    </subcellularLocation>
    <subcellularLocation>
        <location evidence="8">Cell membrane</location>
        <topology evidence="8">Multi-pass membrane protein</topology>
    </subcellularLocation>
</comment>
<dbReference type="RefSeq" id="WP_142617766.1">
    <property type="nucleotide sequence ID" value="NZ_VIRM01000008.1"/>
</dbReference>
<dbReference type="AlphaFoldDB" id="A0A544YZA0"/>
<feature type="domain" description="ABC transmembrane type-1" evidence="10">
    <location>
        <begin position="90"/>
        <end position="291"/>
    </location>
</feature>
<dbReference type="PANTHER" id="PTHR43357:SF4">
    <property type="entry name" value="INNER MEMBRANE ABC TRANSPORTER PERMEASE PROTEIN YDCV"/>
    <property type="match status" value="1"/>
</dbReference>
<evidence type="ECO:0000256" key="4">
    <source>
        <dbReference type="ARBA" id="ARBA00022519"/>
    </source>
</evidence>
<evidence type="ECO:0000256" key="9">
    <source>
        <dbReference type="SAM" id="MobiDB-lite"/>
    </source>
</evidence>
<dbReference type="Pfam" id="PF00528">
    <property type="entry name" value="BPD_transp_1"/>
    <property type="match status" value="1"/>
</dbReference>
<keyword evidence="6 8" id="KW-1133">Transmembrane helix</keyword>
<dbReference type="CDD" id="cd06261">
    <property type="entry name" value="TM_PBP2"/>
    <property type="match status" value="1"/>
</dbReference>
<evidence type="ECO:0000313" key="12">
    <source>
        <dbReference type="Proteomes" id="UP000316541"/>
    </source>
</evidence>
<dbReference type="Gene3D" id="1.10.3720.10">
    <property type="entry name" value="MetI-like"/>
    <property type="match status" value="1"/>
</dbReference>
<keyword evidence="4" id="KW-0997">Cell inner membrane</keyword>
<feature type="transmembrane region" description="Helical" evidence="8">
    <location>
        <begin position="40"/>
        <end position="65"/>
    </location>
</feature>
<protein>
    <submittedName>
        <fullName evidence="11">ABC transporter permease subunit</fullName>
    </submittedName>
</protein>
<evidence type="ECO:0000259" key="10">
    <source>
        <dbReference type="PROSITE" id="PS50928"/>
    </source>
</evidence>
<comment type="similarity">
    <text evidence="8">Belongs to the binding-protein-dependent transport system permease family.</text>
</comment>
<keyword evidence="7 8" id="KW-0472">Membrane</keyword>
<comment type="caution">
    <text evidence="11">The sequence shown here is derived from an EMBL/GenBank/DDBJ whole genome shotgun (WGS) entry which is preliminary data.</text>
</comment>
<dbReference type="PROSITE" id="PS50928">
    <property type="entry name" value="ABC_TM1"/>
    <property type="match status" value="1"/>
</dbReference>
<feature type="transmembrane region" description="Helical" evidence="8">
    <location>
        <begin position="85"/>
        <end position="113"/>
    </location>
</feature>
<sequence>MASLTPQVTPQVTTQAATGTAPARGGRPRQRGATAARSRVWRGVVLVLAAVYFLVPLIASFVFTVKVPDQGFSLDAYGQIFSAEGFGGSLLLSLGLGVATIVLVLLLTLPAAVAVRLGAPRLRPVLEVVCTLPLVVPPITFVAGISTVLRWGPDYLATTPLYQTIIAVQNPDFPVVLVLAYVVLALPFAYRSLDAGLGAIDVRTLSEAARNLGASWPHVLLRVIIPNMRSAMASASFLTLALVLGEFTIARLLSFETFPNWIYRISGSQAQVSVAVSVFSLLITWLLLLALSSAGARQRSGS</sequence>
<feature type="transmembrane region" description="Helical" evidence="8">
    <location>
        <begin position="231"/>
        <end position="250"/>
    </location>
</feature>
<feature type="transmembrane region" description="Helical" evidence="8">
    <location>
        <begin position="270"/>
        <end position="291"/>
    </location>
</feature>
<dbReference type="GO" id="GO:0005886">
    <property type="term" value="C:plasma membrane"/>
    <property type="evidence" value="ECO:0007669"/>
    <property type="project" value="UniProtKB-SubCell"/>
</dbReference>
<proteinExistence type="inferred from homology"/>
<evidence type="ECO:0000256" key="6">
    <source>
        <dbReference type="ARBA" id="ARBA00022989"/>
    </source>
</evidence>
<evidence type="ECO:0000256" key="3">
    <source>
        <dbReference type="ARBA" id="ARBA00022475"/>
    </source>
</evidence>
<feature type="transmembrane region" description="Helical" evidence="8">
    <location>
        <begin position="125"/>
        <end position="153"/>
    </location>
</feature>
<evidence type="ECO:0000313" key="11">
    <source>
        <dbReference type="EMBL" id="TQS22114.1"/>
    </source>
</evidence>
<accession>A0A544YZA0</accession>
<feature type="region of interest" description="Disordered" evidence="9">
    <location>
        <begin position="1"/>
        <end position="34"/>
    </location>
</feature>
<dbReference type="Proteomes" id="UP000316541">
    <property type="component" value="Unassembled WGS sequence"/>
</dbReference>
<organism evidence="11 12">
    <name type="scientific">Microbispora hainanensis</name>
    <dbReference type="NCBI Taxonomy" id="568844"/>
    <lineage>
        <taxon>Bacteria</taxon>
        <taxon>Bacillati</taxon>
        <taxon>Actinomycetota</taxon>
        <taxon>Actinomycetes</taxon>
        <taxon>Streptosporangiales</taxon>
        <taxon>Streptosporangiaceae</taxon>
        <taxon>Microbispora</taxon>
    </lineage>
</organism>
<keyword evidence="5 8" id="KW-0812">Transmembrane</keyword>
<keyword evidence="3" id="KW-1003">Cell membrane</keyword>
<feature type="transmembrane region" description="Helical" evidence="8">
    <location>
        <begin position="173"/>
        <end position="190"/>
    </location>
</feature>
<dbReference type="PANTHER" id="PTHR43357">
    <property type="entry name" value="INNER MEMBRANE ABC TRANSPORTER PERMEASE PROTEIN YDCV"/>
    <property type="match status" value="1"/>
</dbReference>
<dbReference type="GO" id="GO:0055085">
    <property type="term" value="P:transmembrane transport"/>
    <property type="evidence" value="ECO:0007669"/>
    <property type="project" value="InterPro"/>
</dbReference>
<evidence type="ECO:0000256" key="8">
    <source>
        <dbReference type="RuleBase" id="RU363032"/>
    </source>
</evidence>
<evidence type="ECO:0000256" key="1">
    <source>
        <dbReference type="ARBA" id="ARBA00004429"/>
    </source>
</evidence>